<dbReference type="Proteomes" id="UP001291623">
    <property type="component" value="Unassembled WGS sequence"/>
</dbReference>
<sequence length="61" mass="6966">MNLKKLTLCKFPLPPAEILTIANLLNLEDPQRTFKDIQHLMPIISPVLVNNDILNVVFAFH</sequence>
<keyword evidence="2" id="KW-1185">Reference proteome</keyword>
<accession>A0AAE1SRE6</accession>
<name>A0AAE1SRE6_9SOLA</name>
<gene>
    <name evidence="1" type="ORF">RND71_008710</name>
</gene>
<evidence type="ECO:0000313" key="1">
    <source>
        <dbReference type="EMBL" id="KAK4373326.1"/>
    </source>
</evidence>
<evidence type="ECO:0000313" key="2">
    <source>
        <dbReference type="Proteomes" id="UP001291623"/>
    </source>
</evidence>
<dbReference type="AlphaFoldDB" id="A0AAE1SRE6"/>
<dbReference type="EMBL" id="JAVYJV010000004">
    <property type="protein sequence ID" value="KAK4373326.1"/>
    <property type="molecule type" value="Genomic_DNA"/>
</dbReference>
<reference evidence="1" key="1">
    <citation type="submission" date="2023-12" db="EMBL/GenBank/DDBJ databases">
        <title>Genome assembly of Anisodus tanguticus.</title>
        <authorList>
            <person name="Wang Y.-J."/>
        </authorList>
    </citation>
    <scope>NUCLEOTIDE SEQUENCE</scope>
    <source>
        <strain evidence="1">KB-2021</strain>
        <tissue evidence="1">Leaf</tissue>
    </source>
</reference>
<comment type="caution">
    <text evidence="1">The sequence shown here is derived from an EMBL/GenBank/DDBJ whole genome shotgun (WGS) entry which is preliminary data.</text>
</comment>
<protein>
    <submittedName>
        <fullName evidence="1">Uncharacterized protein</fullName>
    </submittedName>
</protein>
<organism evidence="1 2">
    <name type="scientific">Anisodus tanguticus</name>
    <dbReference type="NCBI Taxonomy" id="243964"/>
    <lineage>
        <taxon>Eukaryota</taxon>
        <taxon>Viridiplantae</taxon>
        <taxon>Streptophyta</taxon>
        <taxon>Embryophyta</taxon>
        <taxon>Tracheophyta</taxon>
        <taxon>Spermatophyta</taxon>
        <taxon>Magnoliopsida</taxon>
        <taxon>eudicotyledons</taxon>
        <taxon>Gunneridae</taxon>
        <taxon>Pentapetalae</taxon>
        <taxon>asterids</taxon>
        <taxon>lamiids</taxon>
        <taxon>Solanales</taxon>
        <taxon>Solanaceae</taxon>
        <taxon>Solanoideae</taxon>
        <taxon>Hyoscyameae</taxon>
        <taxon>Anisodus</taxon>
    </lineage>
</organism>
<proteinExistence type="predicted"/>